<feature type="region of interest" description="Disordered" evidence="1">
    <location>
        <begin position="1"/>
        <end position="69"/>
    </location>
</feature>
<feature type="compositionally biased region" description="Basic and acidic residues" evidence="1">
    <location>
        <begin position="444"/>
        <end position="453"/>
    </location>
</feature>
<dbReference type="OrthoDB" id="3439035at2759"/>
<keyword evidence="3" id="KW-1185">Reference proteome</keyword>
<feature type="compositionally biased region" description="Low complexity" evidence="1">
    <location>
        <begin position="129"/>
        <end position="140"/>
    </location>
</feature>
<feature type="region of interest" description="Disordered" evidence="1">
    <location>
        <begin position="255"/>
        <end position="330"/>
    </location>
</feature>
<organism evidence="2 3">
    <name type="scientific">Alternaria atra</name>
    <dbReference type="NCBI Taxonomy" id="119953"/>
    <lineage>
        <taxon>Eukaryota</taxon>
        <taxon>Fungi</taxon>
        <taxon>Dikarya</taxon>
        <taxon>Ascomycota</taxon>
        <taxon>Pezizomycotina</taxon>
        <taxon>Dothideomycetes</taxon>
        <taxon>Pleosporomycetidae</taxon>
        <taxon>Pleosporales</taxon>
        <taxon>Pleosporineae</taxon>
        <taxon>Pleosporaceae</taxon>
        <taxon>Alternaria</taxon>
        <taxon>Alternaria sect. Ulocladioides</taxon>
    </lineage>
</organism>
<gene>
    <name evidence="2" type="ORF">ALTATR162_LOCUS2082</name>
</gene>
<sequence>MTTRQPLDTLPPPSANVFNTRYAHLQRPTNTSSANGTAKMEEQGHDREDMQDAASVGSALSELENDAEDEFEKRMVQNARDERRLNQALGGRPQAFRKARAHPRVGLTLDNLERNNAAAGADVQVKFQSPPSSSGSTRSDPAIRAPATWGRKGRANRSWMRTITYEDGQQQQQQTPAPADDTIHDHFDEADANVPRRSVEDSPLSHKGTPRNDQSQEWDLTFELNEASMIASTPYIPRSTVLDDIRQREIESVKEQAVATARLDRIRQASPTRRRPSSTRTADTADNGTSTSEQATQATPSPKRRLRTRTHSWQSIGKAQPVTGIGKEDPPVAMYKSAENIATAHREVVATAQAIPPRRIPNRREDSQDLLRRLARVSNTPSPRPVAPSRPGSAPPGPLNSSSQTVATDTLQSESQQASVEKAPVPAEIPNMAAATSAAEQEQDVPKEAERPSEPTSKAPGDAHNVDATPMPKERPVLNPKTPVVTGAWVDTPGPRTVQRPAVTSRSRSRSRSPEKGPAPRTEEPSEAVTIEPVRPQLPKSALQSLVDEAKSKGRRRSVDYGDSTINSLEDLITPSAESPMEEDTLQGLQLPTETPRNEAERQRQQELLHLHRMNDRLRAARTSIRDASRGMKRVEDRVEHVEEGDNGEKLKVVSRACPCATDGHVQNFSMWKWSKSLFWEQRLKTLRRVSSSPWKVWGGLTGLSIFLIVLFTWWISEEIACEIYCQPMYAHSSPYPFSVNTNAPKYPFVIPTLVYRTLIQGWWVPISSFFSWIGATMWACFFGFEGTHVVNQSASHTIRSTDTIRENRWISEEAAKLMEDKGWDHSMFEDEILPGGR</sequence>
<feature type="compositionally biased region" description="Polar residues" evidence="1">
    <location>
        <begin position="27"/>
        <end position="36"/>
    </location>
</feature>
<feature type="region of interest" description="Disordered" evidence="1">
    <location>
        <begin position="376"/>
        <end position="604"/>
    </location>
</feature>
<accession>A0A8J2HUZ0</accession>
<evidence type="ECO:0000313" key="2">
    <source>
        <dbReference type="EMBL" id="CAG5147702.1"/>
    </source>
</evidence>
<proteinExistence type="predicted"/>
<dbReference type="EMBL" id="CAJRGZ010000015">
    <property type="protein sequence ID" value="CAG5147702.1"/>
    <property type="molecule type" value="Genomic_DNA"/>
</dbReference>
<dbReference type="AlphaFoldDB" id="A0A8J2HUZ0"/>
<dbReference type="Proteomes" id="UP000676310">
    <property type="component" value="Unassembled WGS sequence"/>
</dbReference>
<evidence type="ECO:0000256" key="1">
    <source>
        <dbReference type="SAM" id="MobiDB-lite"/>
    </source>
</evidence>
<reference evidence="2" key="1">
    <citation type="submission" date="2021-05" db="EMBL/GenBank/DDBJ databases">
        <authorList>
            <person name="Stam R."/>
        </authorList>
    </citation>
    <scope>NUCLEOTIDE SEQUENCE</scope>
    <source>
        <strain evidence="2">CS162</strain>
    </source>
</reference>
<feature type="compositionally biased region" description="Basic and acidic residues" evidence="1">
    <location>
        <begin position="548"/>
        <end position="560"/>
    </location>
</feature>
<feature type="compositionally biased region" description="Polar residues" evidence="1">
    <location>
        <begin position="399"/>
        <end position="419"/>
    </location>
</feature>
<feature type="compositionally biased region" description="Pro residues" evidence="1">
    <location>
        <begin position="382"/>
        <end position="398"/>
    </location>
</feature>
<name>A0A8J2HUZ0_9PLEO</name>
<evidence type="ECO:0000313" key="3">
    <source>
        <dbReference type="Proteomes" id="UP000676310"/>
    </source>
</evidence>
<feature type="region of interest" description="Disordered" evidence="1">
    <location>
        <begin position="120"/>
        <end position="156"/>
    </location>
</feature>
<comment type="caution">
    <text evidence="2">The sequence shown here is derived from an EMBL/GenBank/DDBJ whole genome shotgun (WGS) entry which is preliminary data.</text>
</comment>
<feature type="region of interest" description="Disordered" evidence="1">
    <location>
        <begin position="189"/>
        <end position="217"/>
    </location>
</feature>
<feature type="compositionally biased region" description="Basic and acidic residues" evidence="1">
    <location>
        <begin position="39"/>
        <end position="50"/>
    </location>
</feature>
<dbReference type="GeneID" id="67013488"/>
<protein>
    <submittedName>
        <fullName evidence="2">Uncharacterized protein</fullName>
    </submittedName>
</protein>
<dbReference type="RefSeq" id="XP_043165619.1">
    <property type="nucleotide sequence ID" value="XM_043309684.1"/>
</dbReference>
<feature type="compositionally biased region" description="Polar residues" evidence="1">
    <location>
        <begin position="282"/>
        <end position="300"/>
    </location>
</feature>